<dbReference type="CDD" id="cd08459">
    <property type="entry name" value="PBP2_DntR_NahR_LinR_like"/>
    <property type="match status" value="1"/>
</dbReference>
<evidence type="ECO:0000313" key="6">
    <source>
        <dbReference type="EMBL" id="SAL43619.1"/>
    </source>
</evidence>
<reference evidence="6" key="1">
    <citation type="submission" date="2016-01" db="EMBL/GenBank/DDBJ databases">
        <authorList>
            <person name="Peeters C."/>
        </authorList>
    </citation>
    <scope>NUCLEOTIDE SEQUENCE [LARGE SCALE GENOMIC DNA]</scope>
    <source>
        <strain evidence="6">LMG 22934</strain>
    </source>
</reference>
<dbReference type="PROSITE" id="PS50931">
    <property type="entry name" value="HTH_LYSR"/>
    <property type="match status" value="1"/>
</dbReference>
<dbReference type="Proteomes" id="UP000054977">
    <property type="component" value="Unassembled WGS sequence"/>
</dbReference>
<dbReference type="SUPFAM" id="SSF53850">
    <property type="entry name" value="Periplasmic binding protein-like II"/>
    <property type="match status" value="1"/>
</dbReference>
<gene>
    <name evidence="6" type="ORF">AWB65_03343</name>
</gene>
<keyword evidence="2" id="KW-0805">Transcription regulation</keyword>
<dbReference type="STRING" id="326474.AWB65_03343"/>
<dbReference type="OrthoDB" id="5495633at2"/>
<dbReference type="InterPro" id="IPR000847">
    <property type="entry name" value="LysR_HTH_N"/>
</dbReference>
<dbReference type="PRINTS" id="PR00039">
    <property type="entry name" value="HTHLYSR"/>
</dbReference>
<dbReference type="InterPro" id="IPR036390">
    <property type="entry name" value="WH_DNA-bd_sf"/>
</dbReference>
<dbReference type="InterPro" id="IPR050389">
    <property type="entry name" value="LysR-type_TF"/>
</dbReference>
<evidence type="ECO:0000313" key="7">
    <source>
        <dbReference type="Proteomes" id="UP000054977"/>
    </source>
</evidence>
<dbReference type="GO" id="GO:0003700">
    <property type="term" value="F:DNA-binding transcription factor activity"/>
    <property type="evidence" value="ECO:0007669"/>
    <property type="project" value="InterPro"/>
</dbReference>
<dbReference type="InterPro" id="IPR005119">
    <property type="entry name" value="LysR_subst-bd"/>
</dbReference>
<evidence type="ECO:0000256" key="3">
    <source>
        <dbReference type="ARBA" id="ARBA00023125"/>
    </source>
</evidence>
<keyword evidence="7" id="KW-1185">Reference proteome</keyword>
<comment type="similarity">
    <text evidence="1">Belongs to the LysR transcriptional regulatory family.</text>
</comment>
<keyword evidence="3" id="KW-0238">DNA-binding</keyword>
<dbReference type="EMBL" id="FCNW02000016">
    <property type="protein sequence ID" value="SAL43619.1"/>
    <property type="molecule type" value="Genomic_DNA"/>
</dbReference>
<dbReference type="InterPro" id="IPR036388">
    <property type="entry name" value="WH-like_DNA-bd_sf"/>
</dbReference>
<keyword evidence="4" id="KW-0804">Transcription</keyword>
<dbReference type="Pfam" id="PF00126">
    <property type="entry name" value="HTH_1"/>
    <property type="match status" value="1"/>
</dbReference>
<dbReference type="SUPFAM" id="SSF46785">
    <property type="entry name" value="Winged helix' DNA-binding domain"/>
    <property type="match status" value="1"/>
</dbReference>
<dbReference type="AlphaFoldDB" id="A0A158HHV3"/>
<dbReference type="Gene3D" id="3.40.190.10">
    <property type="entry name" value="Periplasmic binding protein-like II"/>
    <property type="match status" value="2"/>
</dbReference>
<protein>
    <submittedName>
        <fullName evidence="6">LysR family transcriptional regulator</fullName>
    </submittedName>
</protein>
<name>A0A158HHV3_9BURK</name>
<evidence type="ECO:0000256" key="4">
    <source>
        <dbReference type="ARBA" id="ARBA00023163"/>
    </source>
</evidence>
<dbReference type="GO" id="GO:0003677">
    <property type="term" value="F:DNA binding"/>
    <property type="evidence" value="ECO:0007669"/>
    <property type="project" value="UniProtKB-KW"/>
</dbReference>
<dbReference type="Gene3D" id="1.10.10.10">
    <property type="entry name" value="Winged helix-like DNA-binding domain superfamily/Winged helix DNA-binding domain"/>
    <property type="match status" value="1"/>
</dbReference>
<evidence type="ECO:0000256" key="2">
    <source>
        <dbReference type="ARBA" id="ARBA00023015"/>
    </source>
</evidence>
<organism evidence="6 7">
    <name type="scientific">Caballeronia humi</name>
    <dbReference type="NCBI Taxonomy" id="326474"/>
    <lineage>
        <taxon>Bacteria</taxon>
        <taxon>Pseudomonadati</taxon>
        <taxon>Pseudomonadota</taxon>
        <taxon>Betaproteobacteria</taxon>
        <taxon>Burkholderiales</taxon>
        <taxon>Burkholderiaceae</taxon>
        <taxon>Caballeronia</taxon>
    </lineage>
</organism>
<evidence type="ECO:0000256" key="1">
    <source>
        <dbReference type="ARBA" id="ARBA00009437"/>
    </source>
</evidence>
<dbReference type="RefSeq" id="WP_087668216.1">
    <property type="nucleotide sequence ID" value="NZ_FCNW02000016.1"/>
</dbReference>
<dbReference type="Pfam" id="PF03466">
    <property type="entry name" value="LysR_substrate"/>
    <property type="match status" value="1"/>
</dbReference>
<sequence length="305" mass="34445">MEEIKDFDLNLLRVFDAMWRQRHLSRAAEELGLSQPAMSHALKRLRERIGDQLFFKVRTGMQPSPRAEQLAPVVRSVLTEVRDLILTAPQFHPGDAQRIFTIATSEVGELAVLPRLLTQVIKEAPHVDIETVAASQGDLMGLLERGRADLAIGFFPDLIDTDLFEQTLTRRGFVCLARAGHPIASRKMTEQQFCAASHAIVGSDSWSLELAEKYLHDNGIRPHAVFRTPRSLSIPMVIASTDLIVTVAEPIADIFARVEDLRQMTPPYPLPSFLIKQHWHRTQHEDPANRWLRSLVHESCEPFAV</sequence>
<dbReference type="PANTHER" id="PTHR30118">
    <property type="entry name" value="HTH-TYPE TRANSCRIPTIONAL REGULATOR LEUO-RELATED"/>
    <property type="match status" value="1"/>
</dbReference>
<evidence type="ECO:0000259" key="5">
    <source>
        <dbReference type="PROSITE" id="PS50931"/>
    </source>
</evidence>
<accession>A0A158HHV3</accession>
<feature type="domain" description="HTH lysR-type" evidence="5">
    <location>
        <begin position="7"/>
        <end position="64"/>
    </location>
</feature>
<comment type="caution">
    <text evidence="6">The sequence shown here is derived from an EMBL/GenBank/DDBJ whole genome shotgun (WGS) entry which is preliminary data.</text>
</comment>
<proteinExistence type="inferred from homology"/>
<dbReference type="PANTHER" id="PTHR30118:SF15">
    <property type="entry name" value="TRANSCRIPTIONAL REGULATORY PROTEIN"/>
    <property type="match status" value="1"/>
</dbReference>